<dbReference type="GO" id="GO:0005524">
    <property type="term" value="F:ATP binding"/>
    <property type="evidence" value="ECO:0007669"/>
    <property type="project" value="InterPro"/>
</dbReference>
<dbReference type="PANTHER" id="PTHR10285">
    <property type="entry name" value="URIDINE KINASE"/>
    <property type="match status" value="1"/>
</dbReference>
<dbReference type="GeneID" id="18870611"/>
<evidence type="ECO:0000313" key="3">
    <source>
        <dbReference type="EMBL" id="EGW30094.1"/>
    </source>
</evidence>
<dbReference type="InterPro" id="IPR006083">
    <property type="entry name" value="PRK/URK"/>
</dbReference>
<dbReference type="RefSeq" id="XP_007377860.1">
    <property type="nucleotide sequence ID" value="XM_007377798.1"/>
</dbReference>
<dbReference type="STRING" id="619300.G3AV20"/>
<protein>
    <recommendedName>
        <fullName evidence="2">Phosphoribulokinase/uridine kinase domain-containing protein</fullName>
    </recommendedName>
</protein>
<dbReference type="GO" id="GO:0016301">
    <property type="term" value="F:kinase activity"/>
    <property type="evidence" value="ECO:0007669"/>
    <property type="project" value="InterPro"/>
</dbReference>
<keyword evidence="1" id="KW-0732">Signal</keyword>
<feature type="domain" description="Phosphoribulokinase/uridine kinase" evidence="2">
    <location>
        <begin position="61"/>
        <end position="220"/>
    </location>
</feature>
<proteinExistence type="predicted"/>
<accession>G3AV20</accession>
<organism evidence="4">
    <name type="scientific">Spathaspora passalidarum (strain NRRL Y-27907 / 11-Y1)</name>
    <dbReference type="NCBI Taxonomy" id="619300"/>
    <lineage>
        <taxon>Eukaryota</taxon>
        <taxon>Fungi</taxon>
        <taxon>Dikarya</taxon>
        <taxon>Ascomycota</taxon>
        <taxon>Saccharomycotina</taxon>
        <taxon>Pichiomycetes</taxon>
        <taxon>Debaryomycetaceae</taxon>
        <taxon>Spathaspora</taxon>
    </lineage>
</organism>
<dbReference type="EMBL" id="GL996506">
    <property type="protein sequence ID" value="EGW30094.1"/>
    <property type="molecule type" value="Genomic_DNA"/>
</dbReference>
<name>G3AV20_SPAPN</name>
<dbReference type="OMA" id="QNAHYID"/>
<dbReference type="Proteomes" id="UP000000709">
    <property type="component" value="Unassembled WGS sequence"/>
</dbReference>
<reference evidence="3 4" key="1">
    <citation type="journal article" date="2011" name="Proc. Natl. Acad. Sci. U.S.A.">
        <title>Comparative genomics of xylose-fermenting fungi for enhanced biofuel production.</title>
        <authorList>
            <person name="Wohlbach D.J."/>
            <person name="Kuo A."/>
            <person name="Sato T.K."/>
            <person name="Potts K.M."/>
            <person name="Salamov A.A."/>
            <person name="LaButti K.M."/>
            <person name="Sun H."/>
            <person name="Clum A."/>
            <person name="Pangilinan J.L."/>
            <person name="Lindquist E.A."/>
            <person name="Lucas S."/>
            <person name="Lapidus A."/>
            <person name="Jin M."/>
            <person name="Gunawan C."/>
            <person name="Balan V."/>
            <person name="Dale B.E."/>
            <person name="Jeffries T.W."/>
            <person name="Zinkel R."/>
            <person name="Barry K.W."/>
            <person name="Grigoriev I.V."/>
            <person name="Gasch A.P."/>
        </authorList>
    </citation>
    <scope>NUCLEOTIDE SEQUENCE [LARGE SCALE GENOMIC DNA]</scope>
    <source>
        <strain evidence="4">NRRL Y-27907 / 11-Y1</strain>
    </source>
</reference>
<sequence length="256" mass="29075">MFPRWGYTIALTSALWLFFSTIITHTHTDTSTVHVKKSHLDKIVKRVYEKYHSVDNRRRLVISLAGIPGSGKSTLAQRLLPRLERYFNTVVLPMDGFHLSREELARMDDPQEAFARRGAPFTFNPRGFIDVIKKISDPAYTDTVYAPSFDHAVKDPVDGGVTIGPDAQVVIVEGNYVSLKDEVWDQIESLVDDTWFLQCDLGLAKRRIVRRHIEAGISSDEQEAIDRAEGNDLINARYIIENSKKTKLVIVDTDED</sequence>
<keyword evidence="4" id="KW-1185">Reference proteome</keyword>
<evidence type="ECO:0000256" key="1">
    <source>
        <dbReference type="SAM" id="SignalP"/>
    </source>
</evidence>
<dbReference type="InterPro" id="IPR027417">
    <property type="entry name" value="P-loop_NTPase"/>
</dbReference>
<evidence type="ECO:0000313" key="4">
    <source>
        <dbReference type="Proteomes" id="UP000000709"/>
    </source>
</evidence>
<dbReference type="eggNOG" id="KOG2702">
    <property type="taxonomic scope" value="Eukaryota"/>
</dbReference>
<evidence type="ECO:0000259" key="2">
    <source>
        <dbReference type="Pfam" id="PF00485"/>
    </source>
</evidence>
<dbReference type="OrthoDB" id="6362633at2759"/>
<dbReference type="SUPFAM" id="SSF52540">
    <property type="entry name" value="P-loop containing nucleoside triphosphate hydrolases"/>
    <property type="match status" value="1"/>
</dbReference>
<dbReference type="Pfam" id="PF00485">
    <property type="entry name" value="PRK"/>
    <property type="match status" value="1"/>
</dbReference>
<dbReference type="AlphaFoldDB" id="G3AV20"/>
<feature type="signal peptide" evidence="1">
    <location>
        <begin position="1"/>
        <end position="28"/>
    </location>
</feature>
<dbReference type="HOGENOM" id="CLU_067202_1_1_1"/>
<dbReference type="FunCoup" id="G3AV20">
    <property type="interactions" value="8"/>
</dbReference>
<dbReference type="KEGG" id="spaa:SPAPADRAFT_144289"/>
<feature type="chain" id="PRO_5003442658" description="Phosphoribulokinase/uridine kinase domain-containing protein" evidence="1">
    <location>
        <begin position="29"/>
        <end position="256"/>
    </location>
</feature>
<dbReference type="Gene3D" id="3.40.50.300">
    <property type="entry name" value="P-loop containing nucleotide triphosphate hydrolases"/>
    <property type="match status" value="2"/>
</dbReference>
<dbReference type="InParanoid" id="G3AV20"/>
<gene>
    <name evidence="3" type="ORF">SPAPADRAFT_144289</name>
</gene>